<feature type="transmembrane region" description="Helical" evidence="9">
    <location>
        <begin position="193"/>
        <end position="211"/>
    </location>
</feature>
<keyword evidence="6 11" id="KW-0675">Receptor</keyword>
<keyword evidence="2 9" id="KW-0812">Transmembrane</keyword>
<accession>A0AAD9QI02</accession>
<evidence type="ECO:0000313" key="11">
    <source>
        <dbReference type="EMBL" id="KAK2561597.1"/>
    </source>
</evidence>
<dbReference type="PROSITE" id="PS50262">
    <property type="entry name" value="G_PROTEIN_RECEP_F1_2"/>
    <property type="match status" value="1"/>
</dbReference>
<feature type="transmembrane region" description="Helical" evidence="9">
    <location>
        <begin position="59"/>
        <end position="80"/>
    </location>
</feature>
<feature type="transmembrane region" description="Helical" evidence="9">
    <location>
        <begin position="231"/>
        <end position="250"/>
    </location>
</feature>
<keyword evidence="7" id="KW-0807">Transducer</keyword>
<dbReference type="EMBL" id="JARQWQ010000032">
    <property type="protein sequence ID" value="KAK2561597.1"/>
    <property type="molecule type" value="Genomic_DNA"/>
</dbReference>
<dbReference type="GO" id="GO:0004930">
    <property type="term" value="F:G protein-coupled receptor activity"/>
    <property type="evidence" value="ECO:0007669"/>
    <property type="project" value="UniProtKB-KW"/>
</dbReference>
<evidence type="ECO:0000256" key="9">
    <source>
        <dbReference type="SAM" id="Phobius"/>
    </source>
</evidence>
<dbReference type="Pfam" id="PF00001">
    <property type="entry name" value="7tm_1"/>
    <property type="match status" value="1"/>
</dbReference>
<dbReference type="CDD" id="cd00637">
    <property type="entry name" value="7tm_classA_rhodopsin-like"/>
    <property type="match status" value="1"/>
</dbReference>
<evidence type="ECO:0000256" key="5">
    <source>
        <dbReference type="ARBA" id="ARBA00023136"/>
    </source>
</evidence>
<dbReference type="InterPro" id="IPR000276">
    <property type="entry name" value="GPCR_Rhodpsn"/>
</dbReference>
<feature type="region of interest" description="Disordered" evidence="8">
    <location>
        <begin position="390"/>
        <end position="431"/>
    </location>
</feature>
<dbReference type="Proteomes" id="UP001249851">
    <property type="component" value="Unassembled WGS sequence"/>
</dbReference>
<keyword evidence="5 9" id="KW-0472">Membrane</keyword>
<name>A0AAD9QI02_ACRCE</name>
<comment type="caution">
    <text evidence="11">The sequence shown here is derived from an EMBL/GenBank/DDBJ whole genome shotgun (WGS) entry which is preliminary data.</text>
</comment>
<evidence type="ECO:0000256" key="7">
    <source>
        <dbReference type="ARBA" id="ARBA00023224"/>
    </source>
</evidence>
<evidence type="ECO:0000256" key="2">
    <source>
        <dbReference type="ARBA" id="ARBA00022692"/>
    </source>
</evidence>
<feature type="transmembrane region" description="Helical" evidence="9">
    <location>
        <begin position="270"/>
        <end position="292"/>
    </location>
</feature>
<evidence type="ECO:0000256" key="3">
    <source>
        <dbReference type="ARBA" id="ARBA00022989"/>
    </source>
</evidence>
<feature type="transmembrane region" description="Helical" evidence="9">
    <location>
        <begin position="100"/>
        <end position="125"/>
    </location>
</feature>
<dbReference type="AlphaFoldDB" id="A0AAD9QI02"/>
<dbReference type="InterPro" id="IPR017452">
    <property type="entry name" value="GPCR_Rhodpsn_7TM"/>
</dbReference>
<protein>
    <submittedName>
        <fullName evidence="11">Pyroglutamylated RF-amide peptide receptor</fullName>
    </submittedName>
</protein>
<dbReference type="GO" id="GO:0016020">
    <property type="term" value="C:membrane"/>
    <property type="evidence" value="ECO:0007669"/>
    <property type="project" value="UniProtKB-SubCell"/>
</dbReference>
<evidence type="ECO:0000256" key="4">
    <source>
        <dbReference type="ARBA" id="ARBA00023040"/>
    </source>
</evidence>
<dbReference type="PRINTS" id="PR00237">
    <property type="entry name" value="GPCRRHODOPSN"/>
</dbReference>
<evidence type="ECO:0000259" key="10">
    <source>
        <dbReference type="PROSITE" id="PS50262"/>
    </source>
</evidence>
<dbReference type="SUPFAM" id="SSF81321">
    <property type="entry name" value="Family A G protein-coupled receptor-like"/>
    <property type="match status" value="1"/>
</dbReference>
<evidence type="ECO:0000256" key="8">
    <source>
        <dbReference type="SAM" id="MobiDB-lite"/>
    </source>
</evidence>
<reference evidence="11" key="2">
    <citation type="journal article" date="2023" name="Science">
        <title>Genomic signatures of disease resistance in endangered staghorn corals.</title>
        <authorList>
            <person name="Vollmer S.V."/>
            <person name="Selwyn J.D."/>
            <person name="Despard B.A."/>
            <person name="Roesel C.L."/>
        </authorList>
    </citation>
    <scope>NUCLEOTIDE SEQUENCE</scope>
    <source>
        <strain evidence="11">K2</strain>
    </source>
</reference>
<keyword evidence="3 9" id="KW-1133">Transmembrane helix</keyword>
<dbReference type="PANTHER" id="PTHR24238:SF47">
    <property type="entry name" value="ECDYSTEROIDS_DOPAMINE RECEPTOR-RELATED"/>
    <property type="match status" value="1"/>
</dbReference>
<proteinExistence type="predicted"/>
<keyword evidence="12" id="KW-1185">Reference proteome</keyword>
<evidence type="ECO:0000313" key="12">
    <source>
        <dbReference type="Proteomes" id="UP001249851"/>
    </source>
</evidence>
<comment type="subcellular location">
    <subcellularLocation>
        <location evidence="1">Membrane</location>
        <topology evidence="1">Multi-pass membrane protein</topology>
    </subcellularLocation>
</comment>
<feature type="transmembrane region" description="Helical" evidence="9">
    <location>
        <begin position="25"/>
        <end position="47"/>
    </location>
</feature>
<evidence type="ECO:0000256" key="6">
    <source>
        <dbReference type="ARBA" id="ARBA00023170"/>
    </source>
</evidence>
<feature type="domain" description="G-protein coupled receptors family 1 profile" evidence="10">
    <location>
        <begin position="38"/>
        <end position="289"/>
    </location>
</feature>
<evidence type="ECO:0000256" key="1">
    <source>
        <dbReference type="ARBA" id="ARBA00004141"/>
    </source>
</evidence>
<sequence length="431" mass="49019">MESSSTDPPPTESAATKAHFRLANLVLYISVLAISVTANILMLLVLWRKFRRHRRTAKSFIMLMQNLALSGLVLVISSIPFDLVSQSSDKWPFGAIGCKILWPLQTAALQAMVYTYVALACHRLCGVTKGLFGQMKFITGLVLTFVLWITSITTVIPYLINLDYNYQNKSCDENWDSDSSRNGYTMSLFFLDYLLPLIAMVVLSLLVWGKLQSFRVLDPERAGRRERHNRILRMLVAYVIVFAVFLLPHQIMWLVRDFGKGEEKLYFKDILNVVLVFTYSVTIINPVMFFIYNPEFVRHLLYYVKCQCLAKKELFSAENKSESFSLEPNVPPPPSRLKPKFELQQLEPKAFENNYASNPSIQLAETDSIPRDHDSGLGFVEQSMFPSAVGRFRGAEKHRESTPSASPPPSEAMYDESDAPPYSFNQGSEML</sequence>
<feature type="transmembrane region" description="Helical" evidence="9">
    <location>
        <begin position="137"/>
        <end position="160"/>
    </location>
</feature>
<dbReference type="Gene3D" id="1.20.1070.10">
    <property type="entry name" value="Rhodopsin 7-helix transmembrane proteins"/>
    <property type="match status" value="1"/>
</dbReference>
<keyword evidence="4" id="KW-0297">G-protein coupled receptor</keyword>
<organism evidence="11 12">
    <name type="scientific">Acropora cervicornis</name>
    <name type="common">Staghorn coral</name>
    <dbReference type="NCBI Taxonomy" id="6130"/>
    <lineage>
        <taxon>Eukaryota</taxon>
        <taxon>Metazoa</taxon>
        <taxon>Cnidaria</taxon>
        <taxon>Anthozoa</taxon>
        <taxon>Hexacorallia</taxon>
        <taxon>Scleractinia</taxon>
        <taxon>Astrocoeniina</taxon>
        <taxon>Acroporidae</taxon>
        <taxon>Acropora</taxon>
    </lineage>
</organism>
<dbReference type="PANTHER" id="PTHR24238">
    <property type="entry name" value="G-PROTEIN COUPLED RECEPTOR"/>
    <property type="match status" value="1"/>
</dbReference>
<gene>
    <name evidence="11" type="ORF">P5673_015582</name>
</gene>
<reference evidence="11" key="1">
    <citation type="journal article" date="2023" name="G3 (Bethesda)">
        <title>Whole genome assembly and annotation of the endangered Caribbean coral Acropora cervicornis.</title>
        <authorList>
            <person name="Selwyn J.D."/>
            <person name="Vollmer S.V."/>
        </authorList>
    </citation>
    <scope>NUCLEOTIDE SEQUENCE</scope>
    <source>
        <strain evidence="11">K2</strain>
    </source>
</reference>